<evidence type="ECO:0000313" key="9">
    <source>
        <dbReference type="Proteomes" id="UP001642409"/>
    </source>
</evidence>
<dbReference type="GO" id="GO:0006886">
    <property type="term" value="P:intracellular protein transport"/>
    <property type="evidence" value="ECO:0007669"/>
    <property type="project" value="InterPro"/>
</dbReference>
<dbReference type="Pfam" id="PF01602">
    <property type="entry name" value="Adaptin_N"/>
    <property type="match status" value="1"/>
</dbReference>
<dbReference type="GO" id="GO:0012505">
    <property type="term" value="C:endomembrane system"/>
    <property type="evidence" value="ECO:0007669"/>
    <property type="project" value="UniProtKB-SubCell"/>
</dbReference>
<proteinExistence type="inferred from homology"/>
<evidence type="ECO:0000256" key="3">
    <source>
        <dbReference type="ARBA" id="ARBA00022448"/>
    </source>
</evidence>
<protein>
    <submittedName>
        <fullName evidence="7">Beta adaptin</fullName>
    </submittedName>
    <submittedName>
        <fullName evidence="8">Beta_adaptin</fullName>
    </submittedName>
</protein>
<dbReference type="EMBL" id="CAXDID020000083">
    <property type="protein sequence ID" value="CAL6019709.1"/>
    <property type="molecule type" value="Genomic_DNA"/>
</dbReference>
<evidence type="ECO:0000256" key="4">
    <source>
        <dbReference type="ARBA" id="ARBA00022927"/>
    </source>
</evidence>
<keyword evidence="4" id="KW-0653">Protein transport</keyword>
<dbReference type="InterPro" id="IPR016024">
    <property type="entry name" value="ARM-type_fold"/>
</dbReference>
<feature type="domain" description="Clathrin/coatomer adaptor adaptin-like N-terminal" evidence="6">
    <location>
        <begin position="12"/>
        <end position="170"/>
    </location>
</feature>
<evidence type="ECO:0000256" key="5">
    <source>
        <dbReference type="ARBA" id="ARBA00023136"/>
    </source>
</evidence>
<keyword evidence="3" id="KW-0813">Transport</keyword>
<name>A0AA86PSY0_9EUKA</name>
<dbReference type="InterPro" id="IPR011989">
    <property type="entry name" value="ARM-like"/>
</dbReference>
<sequence>MTTANNKEAKEQALQQEEIKEWRQSLINAKNANQQREVVTGIIKAMSTGRDVSQLFTDILKLMQTRDLKLKKLIYIFLTSNAQNNASQALLCVNALELDSNDRDSAIIRATAIRTMGSVATPDTCEYFTGPVARGLIDSDPFVRKCAATCAAKLFKVKREAVQDSELIKALRNFFKKCYVRWQSSRCKCSCRRYNLNNQRIKCH</sequence>
<dbReference type="GO" id="GO:0030117">
    <property type="term" value="C:membrane coat"/>
    <property type="evidence" value="ECO:0007669"/>
    <property type="project" value="InterPro"/>
</dbReference>
<accession>A0AA86PSY0</accession>
<dbReference type="InterPro" id="IPR002553">
    <property type="entry name" value="Clathrin/coatomer_adapt-like_N"/>
</dbReference>
<evidence type="ECO:0000313" key="7">
    <source>
        <dbReference type="EMBL" id="CAI9944181.1"/>
    </source>
</evidence>
<evidence type="ECO:0000313" key="8">
    <source>
        <dbReference type="EMBL" id="CAL6019709.1"/>
    </source>
</evidence>
<keyword evidence="9" id="KW-1185">Reference proteome</keyword>
<organism evidence="7">
    <name type="scientific">Hexamita inflata</name>
    <dbReference type="NCBI Taxonomy" id="28002"/>
    <lineage>
        <taxon>Eukaryota</taxon>
        <taxon>Metamonada</taxon>
        <taxon>Diplomonadida</taxon>
        <taxon>Hexamitidae</taxon>
        <taxon>Hexamitinae</taxon>
        <taxon>Hexamita</taxon>
    </lineage>
</organism>
<dbReference type="InterPro" id="IPR026739">
    <property type="entry name" value="AP_beta"/>
</dbReference>
<dbReference type="Proteomes" id="UP001642409">
    <property type="component" value="Unassembled WGS sequence"/>
</dbReference>
<dbReference type="GO" id="GO:0016192">
    <property type="term" value="P:vesicle-mediated transport"/>
    <property type="evidence" value="ECO:0007669"/>
    <property type="project" value="InterPro"/>
</dbReference>
<dbReference type="AlphaFoldDB" id="A0AA86PSY0"/>
<reference evidence="8 9" key="2">
    <citation type="submission" date="2024-07" db="EMBL/GenBank/DDBJ databases">
        <authorList>
            <person name="Akdeniz Z."/>
        </authorList>
    </citation>
    <scope>NUCLEOTIDE SEQUENCE [LARGE SCALE GENOMIC DNA]</scope>
</reference>
<reference evidence="7" key="1">
    <citation type="submission" date="2023-06" db="EMBL/GenBank/DDBJ databases">
        <authorList>
            <person name="Kurt Z."/>
        </authorList>
    </citation>
    <scope>NUCLEOTIDE SEQUENCE</scope>
</reference>
<dbReference type="Gene3D" id="1.25.10.10">
    <property type="entry name" value="Leucine-rich Repeat Variant"/>
    <property type="match status" value="1"/>
</dbReference>
<evidence type="ECO:0000256" key="1">
    <source>
        <dbReference type="ARBA" id="ARBA00004308"/>
    </source>
</evidence>
<keyword evidence="5" id="KW-0472">Membrane</keyword>
<comment type="subcellular location">
    <subcellularLocation>
        <location evidence="1">Endomembrane system</location>
    </subcellularLocation>
</comment>
<comment type="caution">
    <text evidence="7">The sequence shown here is derived from an EMBL/GenBank/DDBJ whole genome shotgun (WGS) entry which is preliminary data.</text>
</comment>
<gene>
    <name evidence="8" type="ORF">HINF_LOCUS27082</name>
    <name evidence="7" type="ORF">HINF_LOCUS31826</name>
</gene>
<comment type="similarity">
    <text evidence="2">Belongs to the adaptor complexes large subunit family.</text>
</comment>
<dbReference type="PANTHER" id="PTHR11134">
    <property type="entry name" value="ADAPTOR COMPLEX SUBUNIT BETA FAMILY MEMBER"/>
    <property type="match status" value="1"/>
</dbReference>
<evidence type="ECO:0000259" key="6">
    <source>
        <dbReference type="Pfam" id="PF01602"/>
    </source>
</evidence>
<evidence type="ECO:0000256" key="2">
    <source>
        <dbReference type="ARBA" id="ARBA00006613"/>
    </source>
</evidence>
<dbReference type="EMBL" id="CATOUU010000721">
    <property type="protein sequence ID" value="CAI9944181.1"/>
    <property type="molecule type" value="Genomic_DNA"/>
</dbReference>
<dbReference type="SUPFAM" id="SSF48371">
    <property type="entry name" value="ARM repeat"/>
    <property type="match status" value="1"/>
</dbReference>